<gene>
    <name evidence="2" type="ORF">LSUE1_G009455</name>
</gene>
<dbReference type="Proteomes" id="UP000469558">
    <property type="component" value="Unassembled WGS sequence"/>
</dbReference>
<organism evidence="2 3">
    <name type="scientific">Lachnellula suecica</name>
    <dbReference type="NCBI Taxonomy" id="602035"/>
    <lineage>
        <taxon>Eukaryota</taxon>
        <taxon>Fungi</taxon>
        <taxon>Dikarya</taxon>
        <taxon>Ascomycota</taxon>
        <taxon>Pezizomycotina</taxon>
        <taxon>Leotiomycetes</taxon>
        <taxon>Helotiales</taxon>
        <taxon>Lachnaceae</taxon>
        <taxon>Lachnellula</taxon>
    </lineage>
</organism>
<feature type="compositionally biased region" description="Polar residues" evidence="1">
    <location>
        <begin position="109"/>
        <end position="119"/>
    </location>
</feature>
<dbReference type="EMBL" id="QGMK01001256">
    <property type="protein sequence ID" value="TVY71359.1"/>
    <property type="molecule type" value="Genomic_DNA"/>
</dbReference>
<comment type="caution">
    <text evidence="2">The sequence shown here is derived from an EMBL/GenBank/DDBJ whole genome shotgun (WGS) entry which is preliminary data.</text>
</comment>
<proteinExistence type="predicted"/>
<feature type="compositionally biased region" description="Pro residues" evidence="1">
    <location>
        <begin position="60"/>
        <end position="80"/>
    </location>
</feature>
<feature type="compositionally biased region" description="Low complexity" evidence="1">
    <location>
        <begin position="89"/>
        <end position="105"/>
    </location>
</feature>
<feature type="non-terminal residue" evidence="2">
    <location>
        <position position="259"/>
    </location>
</feature>
<sequence>MPTYLVHGFRWQRALIRIHIILNDLEDAAPEWIMAPATSGTLLNSFYSLYDFLPPSEPPTAPLPLPPLRLPPPPPLPPPDMYEQENRPGTAGTTRTTGTTGTGRRTLSKKNTASMSSLRSLVRRQRPEKLEEVPPMPPLPNGYGNWNGHLNGHMNGHGLQVSNKSAGASIRSGSTKSMHKLEEKRPTFNDWSAVKLLEQYDPNDLEAVSQPYAYVGDYMVEVSLGLSLSDEMAAYEARLKAEEGPTTPARPRTAGEGMS</sequence>
<reference evidence="2 3" key="1">
    <citation type="submission" date="2018-05" db="EMBL/GenBank/DDBJ databases">
        <title>Genome sequencing and assembly of the regulated plant pathogen Lachnellula willkommii and related sister species for the development of diagnostic species identification markers.</title>
        <authorList>
            <person name="Giroux E."/>
            <person name="Bilodeau G."/>
        </authorList>
    </citation>
    <scope>NUCLEOTIDE SEQUENCE [LARGE SCALE GENOMIC DNA]</scope>
    <source>
        <strain evidence="2 3">CBS 268.59</strain>
    </source>
</reference>
<evidence type="ECO:0000313" key="2">
    <source>
        <dbReference type="EMBL" id="TVY71359.1"/>
    </source>
</evidence>
<dbReference type="AlphaFoldDB" id="A0A8T9C3G7"/>
<accession>A0A8T9C3G7</accession>
<feature type="region of interest" description="Disordered" evidence="1">
    <location>
        <begin position="60"/>
        <end position="139"/>
    </location>
</feature>
<name>A0A8T9C3G7_9HELO</name>
<dbReference type="OrthoDB" id="371463at2759"/>
<keyword evidence="3" id="KW-1185">Reference proteome</keyword>
<feature type="region of interest" description="Disordered" evidence="1">
    <location>
        <begin position="238"/>
        <end position="259"/>
    </location>
</feature>
<evidence type="ECO:0000313" key="3">
    <source>
        <dbReference type="Proteomes" id="UP000469558"/>
    </source>
</evidence>
<protein>
    <submittedName>
        <fullName evidence="2">Uncharacterized protein</fullName>
    </submittedName>
</protein>
<evidence type="ECO:0000256" key="1">
    <source>
        <dbReference type="SAM" id="MobiDB-lite"/>
    </source>
</evidence>